<evidence type="ECO:0000256" key="1">
    <source>
        <dbReference type="SAM" id="MobiDB-lite"/>
    </source>
</evidence>
<dbReference type="EMBL" id="MQTW01000112">
    <property type="protein sequence ID" value="RYC85153.1"/>
    <property type="molecule type" value="Genomic_DNA"/>
</dbReference>
<comment type="caution">
    <text evidence="3">The sequence shown here is derived from an EMBL/GenBank/DDBJ whole genome shotgun (WGS) entry which is preliminary data.</text>
</comment>
<feature type="compositionally biased region" description="Basic and acidic residues" evidence="1">
    <location>
        <begin position="27"/>
        <end position="42"/>
    </location>
</feature>
<proteinExistence type="predicted"/>
<dbReference type="SUPFAM" id="SSF63829">
    <property type="entry name" value="Calcium-dependent phosphotriesterase"/>
    <property type="match status" value="1"/>
</dbReference>
<dbReference type="Proteomes" id="UP000290540">
    <property type="component" value="Unassembled WGS sequence"/>
</dbReference>
<feature type="domain" description="SMP-30/Gluconolactonase/LRE-like region" evidence="2">
    <location>
        <begin position="150"/>
        <end position="396"/>
    </location>
</feature>
<dbReference type="Gene3D" id="2.120.10.30">
    <property type="entry name" value="TolB, C-terminal domain"/>
    <property type="match status" value="1"/>
</dbReference>
<organism evidence="3 4">
    <name type="scientific">Fusarium oxysporum f. sp. narcissi</name>
    <dbReference type="NCBI Taxonomy" id="451672"/>
    <lineage>
        <taxon>Eukaryota</taxon>
        <taxon>Fungi</taxon>
        <taxon>Dikarya</taxon>
        <taxon>Ascomycota</taxon>
        <taxon>Pezizomycotina</taxon>
        <taxon>Sordariomycetes</taxon>
        <taxon>Hypocreomycetidae</taxon>
        <taxon>Hypocreales</taxon>
        <taxon>Nectriaceae</taxon>
        <taxon>Fusarium</taxon>
        <taxon>Fusarium oxysporum species complex</taxon>
    </lineage>
</organism>
<dbReference type="Pfam" id="PF08450">
    <property type="entry name" value="SGL"/>
    <property type="match status" value="1"/>
</dbReference>
<name>A0A4Q2VI96_FUSOX</name>
<reference evidence="3 4" key="1">
    <citation type="submission" date="2016-12" db="EMBL/GenBank/DDBJ databases">
        <title>Draft genome sequence of Fusarium oxysporum causing rot on Narcissus.</title>
        <authorList>
            <person name="Armitage A.D."/>
            <person name="Taylor A."/>
            <person name="Clarkson J.P."/>
            <person name="Harrison R.J."/>
            <person name="Jackson A.C."/>
        </authorList>
    </citation>
    <scope>NUCLEOTIDE SEQUENCE [LARGE SCALE GENOMIC DNA]</scope>
    <source>
        <strain evidence="3 4">N139</strain>
    </source>
</reference>
<dbReference type="InterPro" id="IPR051262">
    <property type="entry name" value="SMP-30/CGR1_Lactonase"/>
</dbReference>
<evidence type="ECO:0000313" key="3">
    <source>
        <dbReference type="EMBL" id="RYC85153.1"/>
    </source>
</evidence>
<feature type="compositionally biased region" description="Basic and acidic residues" evidence="1">
    <location>
        <begin position="1"/>
        <end position="10"/>
    </location>
</feature>
<accession>A0A4Q2VI96</accession>
<evidence type="ECO:0000259" key="2">
    <source>
        <dbReference type="Pfam" id="PF08450"/>
    </source>
</evidence>
<dbReference type="InterPro" id="IPR011042">
    <property type="entry name" value="6-blade_b-propeller_TolB-like"/>
</dbReference>
<dbReference type="PANTHER" id="PTHR47572">
    <property type="entry name" value="LIPOPROTEIN-RELATED"/>
    <property type="match status" value="1"/>
</dbReference>
<dbReference type="PANTHER" id="PTHR47572:SF5">
    <property type="entry name" value="BLR2277 PROTEIN"/>
    <property type="match status" value="1"/>
</dbReference>
<feature type="region of interest" description="Disordered" evidence="1">
    <location>
        <begin position="1"/>
        <end position="49"/>
    </location>
</feature>
<dbReference type="InterPro" id="IPR013658">
    <property type="entry name" value="SGL"/>
</dbReference>
<protein>
    <recommendedName>
        <fullName evidence="2">SMP-30/Gluconolactonase/LRE-like region domain-containing protein</fullName>
    </recommendedName>
</protein>
<sequence>MIKQKEDQHMLIDNPASRISFPAGPRNRGEAEHTAPRLEAESLRTQSPHTSPYGICPSLGAYVRQSPALDFCRPNGLCNYAFATYVHELLTSESLHLRINQSSCEMNWFAPPPVLEPTLLTTLPSKFRLVGVSEHSTNQKRGRPLDSFLEGPVVRGNTLYLTDIPYGRIFAVNLTTKEWDLVIQYDGEPNGLAWHEQRHQLLIADFKQGILALDLQTKTITTVMDRFNGERLKGPNDLIVGRDGSIIFTDQGMSGLQDPTGRVYRISSSFNTGSGDNRVEVLLRNCPSPNGLVLDKDEKNLFVAMTRDNSVWLAPLYPDGSAQRTGRFSSYFGVGGPDGLLTNGEGDLFVAHSTLGTVFVHRKDGTPRAAITTKGFGSGTTNLTWGGGDGKTLYIVESESGTILTLDWYNVVTL</sequence>
<evidence type="ECO:0000313" key="4">
    <source>
        <dbReference type="Proteomes" id="UP000290540"/>
    </source>
</evidence>
<gene>
    <name evidence="3" type="ORF">BFJ63_vAg11999</name>
</gene>
<dbReference type="AlphaFoldDB" id="A0A4Q2VI96"/>